<dbReference type="Pfam" id="PF00005">
    <property type="entry name" value="ABC_tran"/>
    <property type="match status" value="1"/>
</dbReference>
<dbReference type="InterPro" id="IPR017871">
    <property type="entry name" value="ABC_transporter-like_CS"/>
</dbReference>
<gene>
    <name evidence="5" type="ORF">DW060_05030</name>
</gene>
<dbReference type="Proteomes" id="UP000286598">
    <property type="component" value="Unassembled WGS sequence"/>
</dbReference>
<evidence type="ECO:0000256" key="3">
    <source>
        <dbReference type="ARBA" id="ARBA00022840"/>
    </source>
</evidence>
<evidence type="ECO:0000259" key="4">
    <source>
        <dbReference type="PROSITE" id="PS50893"/>
    </source>
</evidence>
<evidence type="ECO:0000313" key="6">
    <source>
        <dbReference type="Proteomes" id="UP000286598"/>
    </source>
</evidence>
<keyword evidence="6" id="KW-1185">Reference proteome</keyword>
<name>A0A3R6IUW7_9BACT</name>
<protein>
    <submittedName>
        <fullName evidence="5">ATP-binding cassette domain-containing protein</fullName>
    </submittedName>
</protein>
<dbReference type="EMBL" id="QRNO01000018">
    <property type="protein sequence ID" value="RHK51262.1"/>
    <property type="molecule type" value="Genomic_DNA"/>
</dbReference>
<dbReference type="InterPro" id="IPR003439">
    <property type="entry name" value="ABC_transporter-like_ATP-bd"/>
</dbReference>
<dbReference type="PROSITE" id="PS50893">
    <property type="entry name" value="ABC_TRANSPORTER_2"/>
    <property type="match status" value="1"/>
</dbReference>
<sequence>MIEVKHLYKSFGDKEVLKDINAVFEDGKTNLIIGQSGSGKTVLMKNLVGLLTPTSGNVLYDGRNFVAMSKEEKVQMRREMGMIFQSAALFDSLNVLENVMFPLDMFSKMNYRERVRRAQECLDRVNLGDAQLKYPGEISGGMQKRVAIARAIVLNPKYLFCDEPNSGLDPHTSLVIDELLSSITKEYNITTIINTHDMNSVMGIGENILFIYQGNNEWQGTKDDVMGATNEKLNDLVFASDLFKRVKEVEMNKIRQAQANR</sequence>
<feature type="domain" description="ABC transporter" evidence="4">
    <location>
        <begin position="2"/>
        <end position="238"/>
    </location>
</feature>
<dbReference type="OrthoDB" id="9802264at2"/>
<evidence type="ECO:0000313" key="5">
    <source>
        <dbReference type="EMBL" id="RHK51262.1"/>
    </source>
</evidence>
<dbReference type="RefSeq" id="WP_118355023.1">
    <property type="nucleotide sequence ID" value="NZ_CAUBHC010000001.1"/>
</dbReference>
<proteinExistence type="predicted"/>
<dbReference type="InterPro" id="IPR027417">
    <property type="entry name" value="P-loop_NTPase"/>
</dbReference>
<dbReference type="AlphaFoldDB" id="A0A3R6IUW7"/>
<keyword evidence="2" id="KW-0547">Nucleotide-binding</keyword>
<reference evidence="5 6" key="1">
    <citation type="submission" date="2018-08" db="EMBL/GenBank/DDBJ databases">
        <title>A genome reference for cultivated species of the human gut microbiota.</title>
        <authorList>
            <person name="Zou Y."/>
            <person name="Xue W."/>
            <person name="Luo G."/>
        </authorList>
    </citation>
    <scope>NUCLEOTIDE SEQUENCE [LARGE SCALE GENOMIC DNA]</scope>
    <source>
        <strain evidence="5 6">AF42-9</strain>
    </source>
</reference>
<dbReference type="SUPFAM" id="SSF52540">
    <property type="entry name" value="P-loop containing nucleoside triphosphate hydrolases"/>
    <property type="match status" value="1"/>
</dbReference>
<dbReference type="PANTHER" id="PTHR43023">
    <property type="entry name" value="PROTEIN TRIGALACTOSYLDIACYLGLYCEROL 3, CHLOROPLASTIC"/>
    <property type="match status" value="1"/>
</dbReference>
<dbReference type="GO" id="GO:0005524">
    <property type="term" value="F:ATP binding"/>
    <property type="evidence" value="ECO:0007669"/>
    <property type="project" value="UniProtKB-KW"/>
</dbReference>
<dbReference type="PROSITE" id="PS00211">
    <property type="entry name" value="ABC_TRANSPORTER_1"/>
    <property type="match status" value="1"/>
</dbReference>
<evidence type="ECO:0000256" key="1">
    <source>
        <dbReference type="ARBA" id="ARBA00022448"/>
    </source>
</evidence>
<dbReference type="GO" id="GO:0016887">
    <property type="term" value="F:ATP hydrolysis activity"/>
    <property type="evidence" value="ECO:0007669"/>
    <property type="project" value="InterPro"/>
</dbReference>
<dbReference type="SMART" id="SM00382">
    <property type="entry name" value="AAA"/>
    <property type="match status" value="1"/>
</dbReference>
<evidence type="ECO:0000256" key="2">
    <source>
        <dbReference type="ARBA" id="ARBA00022741"/>
    </source>
</evidence>
<dbReference type="Gene3D" id="3.40.50.300">
    <property type="entry name" value="P-loop containing nucleotide triphosphate hydrolases"/>
    <property type="match status" value="1"/>
</dbReference>
<comment type="caution">
    <text evidence="5">The sequence shown here is derived from an EMBL/GenBank/DDBJ whole genome shotgun (WGS) entry which is preliminary data.</text>
</comment>
<dbReference type="PANTHER" id="PTHR43023:SF6">
    <property type="entry name" value="INTERMEMBRANE PHOSPHOLIPID TRANSPORT SYSTEM ATP-BINDING PROTEIN MLAF"/>
    <property type="match status" value="1"/>
</dbReference>
<keyword evidence="3 5" id="KW-0067">ATP-binding</keyword>
<dbReference type="InterPro" id="IPR003593">
    <property type="entry name" value="AAA+_ATPase"/>
</dbReference>
<accession>A0A3R6IUW7</accession>
<organism evidence="5 6">
    <name type="scientific">Leyella stercorea</name>
    <dbReference type="NCBI Taxonomy" id="363265"/>
    <lineage>
        <taxon>Bacteria</taxon>
        <taxon>Pseudomonadati</taxon>
        <taxon>Bacteroidota</taxon>
        <taxon>Bacteroidia</taxon>
        <taxon>Bacteroidales</taxon>
        <taxon>Prevotellaceae</taxon>
        <taxon>Leyella</taxon>
    </lineage>
</organism>
<keyword evidence="1" id="KW-0813">Transport</keyword>